<dbReference type="InterPro" id="IPR006091">
    <property type="entry name" value="Acyl-CoA_Oxase/DH_mid-dom"/>
</dbReference>
<evidence type="ECO:0000256" key="5">
    <source>
        <dbReference type="ARBA" id="ARBA00023002"/>
    </source>
</evidence>
<evidence type="ECO:0000256" key="3">
    <source>
        <dbReference type="ARBA" id="ARBA00022630"/>
    </source>
</evidence>
<dbReference type="GO" id="GO:0050660">
    <property type="term" value="F:flavin adenine dinucleotide binding"/>
    <property type="evidence" value="ECO:0007669"/>
    <property type="project" value="InterPro"/>
</dbReference>
<dbReference type="GO" id="GO:0005886">
    <property type="term" value="C:plasma membrane"/>
    <property type="evidence" value="ECO:0007669"/>
    <property type="project" value="TreeGrafter"/>
</dbReference>
<dbReference type="Gene3D" id="2.40.110.10">
    <property type="entry name" value="Butyryl-CoA Dehydrogenase, subunit A, domain 2"/>
    <property type="match status" value="1"/>
</dbReference>
<evidence type="ECO:0000259" key="9">
    <source>
        <dbReference type="Pfam" id="PF02771"/>
    </source>
</evidence>
<dbReference type="InterPro" id="IPR036250">
    <property type="entry name" value="AcylCo_DH-like_C"/>
</dbReference>
<evidence type="ECO:0000259" key="8">
    <source>
        <dbReference type="Pfam" id="PF02770"/>
    </source>
</evidence>
<dbReference type="InterPro" id="IPR052161">
    <property type="entry name" value="Mycobact_Acyl-CoA_DH"/>
</dbReference>
<reference evidence="10 11" key="1">
    <citation type="submission" date="2019-03" db="EMBL/GenBank/DDBJ databases">
        <title>Genomic Encyclopedia of Type Strains, Phase IV (KMG-IV): sequencing the most valuable type-strain genomes for metagenomic binning, comparative biology and taxonomic classification.</title>
        <authorList>
            <person name="Goeker M."/>
        </authorList>
    </citation>
    <scope>NUCLEOTIDE SEQUENCE [LARGE SCALE GENOMIC DNA]</scope>
    <source>
        <strain evidence="10 11">DSM 23344</strain>
    </source>
</reference>
<dbReference type="Pfam" id="PF00441">
    <property type="entry name" value="Acyl-CoA_dh_1"/>
    <property type="match status" value="1"/>
</dbReference>
<dbReference type="PANTHER" id="PTHR43292:SF3">
    <property type="entry name" value="ACYL-COA DEHYDROGENASE FADE29"/>
    <property type="match status" value="1"/>
</dbReference>
<dbReference type="FunFam" id="2.40.110.10:FF:000011">
    <property type="entry name" value="Acyl-CoA dehydrogenase FadE34"/>
    <property type="match status" value="1"/>
</dbReference>
<gene>
    <name evidence="10" type="ORF">EV688_11072</name>
</gene>
<dbReference type="InterPro" id="IPR046373">
    <property type="entry name" value="Acyl-CoA_Oxase/DH_mid-dom_sf"/>
</dbReference>
<feature type="domain" description="Acyl-CoA dehydrogenase/oxidase C-terminal" evidence="7">
    <location>
        <begin position="236"/>
        <end position="388"/>
    </location>
</feature>
<evidence type="ECO:0000256" key="1">
    <source>
        <dbReference type="ARBA" id="ARBA00001974"/>
    </source>
</evidence>
<dbReference type="SUPFAM" id="SSF47203">
    <property type="entry name" value="Acyl-CoA dehydrogenase C-terminal domain-like"/>
    <property type="match status" value="1"/>
</dbReference>
<dbReference type="EMBL" id="SLWX01000010">
    <property type="protein sequence ID" value="TCO75117.1"/>
    <property type="molecule type" value="Genomic_DNA"/>
</dbReference>
<evidence type="ECO:0000256" key="4">
    <source>
        <dbReference type="ARBA" id="ARBA00022827"/>
    </source>
</evidence>
<evidence type="ECO:0000313" key="10">
    <source>
        <dbReference type="EMBL" id="TCO75117.1"/>
    </source>
</evidence>
<dbReference type="SUPFAM" id="SSF56645">
    <property type="entry name" value="Acyl-CoA dehydrogenase NM domain-like"/>
    <property type="match status" value="1"/>
</dbReference>
<sequence length="393" mass="43427">MTDLTQFRAEAREWLEHNCPPTMREPVQSFEDYYMGGRNPEVAHPDQQLWCERMAGRGWTVPHWPREYGGGGLDAEEQRVLREEMARIGARRPLDSFGISMLGPALLKFGNEEQKQEHLPPICRGEIRWCQGYSEPNAGSDLASLQTRAEDHGDHYTINGQKVWTSYANKADWIFCLVRTDNSGSKHEGISFVLFDMASPGVTTRPIRLISGSSPFCETFFDNVRAEKKNRVGDEGKGWAIAKYLLTHEREMISGFGASSGPSPGKTALETVGTDAEGRLDNSALRQSIAQYQLDARCFAATMARVGDEVKAGQGLGAASSIFKYYGTELNKRRNELNVAVGGENALGWEGDVYRGGEAARSWLRSKGNSIEGGTSEVQLNIVAKRVLGLPDA</sequence>
<dbReference type="Gene3D" id="1.10.540.10">
    <property type="entry name" value="Acyl-CoA dehydrogenase/oxidase, N-terminal domain"/>
    <property type="match status" value="1"/>
</dbReference>
<dbReference type="AlphaFoldDB" id="A0A4R2KQY8"/>
<comment type="similarity">
    <text evidence="2 6">Belongs to the acyl-CoA dehydrogenase family.</text>
</comment>
<accession>A0A4R2KQY8</accession>
<name>A0A4R2KQY8_9GAMM</name>
<dbReference type="Gene3D" id="1.20.140.10">
    <property type="entry name" value="Butyryl-CoA Dehydrogenase, subunit A, domain 3"/>
    <property type="match status" value="1"/>
</dbReference>
<dbReference type="Proteomes" id="UP000294980">
    <property type="component" value="Unassembled WGS sequence"/>
</dbReference>
<evidence type="ECO:0000256" key="2">
    <source>
        <dbReference type="ARBA" id="ARBA00009347"/>
    </source>
</evidence>
<evidence type="ECO:0000259" key="7">
    <source>
        <dbReference type="Pfam" id="PF00441"/>
    </source>
</evidence>
<dbReference type="InterPro" id="IPR037069">
    <property type="entry name" value="AcylCoA_DH/ox_N_sf"/>
</dbReference>
<dbReference type="Pfam" id="PF02771">
    <property type="entry name" value="Acyl-CoA_dh_N"/>
    <property type="match status" value="1"/>
</dbReference>
<dbReference type="Pfam" id="PF02770">
    <property type="entry name" value="Acyl-CoA_dh_M"/>
    <property type="match status" value="1"/>
</dbReference>
<protein>
    <recommendedName>
        <fullName evidence="12">Alkylation response protein AidB-like acyl-CoA dehydrogenase</fullName>
    </recommendedName>
</protein>
<keyword evidence="4 6" id="KW-0274">FAD</keyword>
<keyword evidence="11" id="KW-1185">Reference proteome</keyword>
<dbReference type="GO" id="GO:0016627">
    <property type="term" value="F:oxidoreductase activity, acting on the CH-CH group of donors"/>
    <property type="evidence" value="ECO:0007669"/>
    <property type="project" value="InterPro"/>
</dbReference>
<keyword evidence="3 6" id="KW-0285">Flavoprotein</keyword>
<dbReference type="InterPro" id="IPR013786">
    <property type="entry name" value="AcylCoA_DH/ox_N"/>
</dbReference>
<comment type="cofactor">
    <cofactor evidence="1 6">
        <name>FAD</name>
        <dbReference type="ChEBI" id="CHEBI:57692"/>
    </cofactor>
</comment>
<proteinExistence type="inferred from homology"/>
<keyword evidence="5 6" id="KW-0560">Oxidoreductase</keyword>
<evidence type="ECO:0000256" key="6">
    <source>
        <dbReference type="RuleBase" id="RU362125"/>
    </source>
</evidence>
<dbReference type="InterPro" id="IPR009100">
    <property type="entry name" value="AcylCoA_DH/oxidase_NM_dom_sf"/>
</dbReference>
<organism evidence="10 11">
    <name type="scientific">Chromatocurvus halotolerans</name>
    <dbReference type="NCBI Taxonomy" id="1132028"/>
    <lineage>
        <taxon>Bacteria</taxon>
        <taxon>Pseudomonadati</taxon>
        <taxon>Pseudomonadota</taxon>
        <taxon>Gammaproteobacteria</taxon>
        <taxon>Cellvibrionales</taxon>
        <taxon>Halieaceae</taxon>
        <taxon>Chromatocurvus</taxon>
    </lineage>
</organism>
<feature type="domain" description="Acyl-CoA dehydrogenase/oxidase N-terminal" evidence="9">
    <location>
        <begin position="5"/>
        <end position="126"/>
    </location>
</feature>
<dbReference type="PANTHER" id="PTHR43292">
    <property type="entry name" value="ACYL-COA DEHYDROGENASE"/>
    <property type="match status" value="1"/>
</dbReference>
<feature type="domain" description="Acyl-CoA oxidase/dehydrogenase middle" evidence="8">
    <location>
        <begin position="130"/>
        <end position="224"/>
    </location>
</feature>
<dbReference type="OrthoDB" id="6138585at2"/>
<comment type="caution">
    <text evidence="10">The sequence shown here is derived from an EMBL/GenBank/DDBJ whole genome shotgun (WGS) entry which is preliminary data.</text>
</comment>
<dbReference type="InterPro" id="IPR009075">
    <property type="entry name" value="AcylCo_DH/oxidase_C"/>
</dbReference>
<dbReference type="RefSeq" id="WP_117318621.1">
    <property type="nucleotide sequence ID" value="NZ_QQSW01000014.1"/>
</dbReference>
<evidence type="ECO:0000313" key="11">
    <source>
        <dbReference type="Proteomes" id="UP000294980"/>
    </source>
</evidence>
<evidence type="ECO:0008006" key="12">
    <source>
        <dbReference type="Google" id="ProtNLM"/>
    </source>
</evidence>